<dbReference type="RefSeq" id="WP_038352701.1">
    <property type="nucleotide sequence ID" value="NZ_CP019962.1"/>
</dbReference>
<reference evidence="2" key="1">
    <citation type="journal article" date="2017" name="Sci. Rep.">
        <title>Determination of the Genome and Primary Transcriptome of Syngas Fermenting Eubacterium limosum ATCC 8486.</title>
        <authorList>
            <person name="Song Y."/>
            <person name="Shin J."/>
            <person name="Jeong Y."/>
            <person name="Jin S."/>
            <person name="Lee J.K."/>
            <person name="Kim D.R."/>
            <person name="Kim S.C."/>
            <person name="Cho S."/>
            <person name="Cho B.K."/>
        </authorList>
    </citation>
    <scope>NUCLEOTIDE SEQUENCE [LARGE SCALE GENOMIC DNA]</scope>
    <source>
        <strain evidence="2">ATCC 8486</strain>
    </source>
</reference>
<gene>
    <name evidence="1" type="ORF">B2M23_09635</name>
</gene>
<name>A0AAC9W381_EUBLI</name>
<evidence type="ECO:0000313" key="1">
    <source>
        <dbReference type="EMBL" id="ARD65787.1"/>
    </source>
</evidence>
<dbReference type="InterPro" id="IPR036390">
    <property type="entry name" value="WH_DNA-bd_sf"/>
</dbReference>
<dbReference type="Proteomes" id="UP000192391">
    <property type="component" value="Chromosome"/>
</dbReference>
<sequence length="274" mass="31766">MKNPTVLQIRYLEELKHLQDSGEKCSVVKIAQKNNVTHGPVSRFLKECMQNGYLTEEYRLTEKGETWLTNYINIREDLRDYLIRVGIEESEIEDNIRDMIENMSLSTLNTILLQEKIQQKQNYLLYHQKGGVKVSAQNVKEFIPIGKYPVNFLFLKASSRGKSRSMADRGFEKPALLRRNRRGIWLELTTREMKETSRQTGKVLSGHLKSMKYESESTLKELSIKNGKVKIPFEAFRFICLQTGQFIGVLYAALSCSVGERHMPESTAQMIFWI</sequence>
<dbReference type="EMBL" id="CP019962">
    <property type="protein sequence ID" value="ARD65787.1"/>
    <property type="molecule type" value="Genomic_DNA"/>
</dbReference>
<evidence type="ECO:0000313" key="2">
    <source>
        <dbReference type="Proteomes" id="UP000192391"/>
    </source>
</evidence>
<dbReference type="SUPFAM" id="SSF46785">
    <property type="entry name" value="Winged helix' DNA-binding domain"/>
    <property type="match status" value="1"/>
</dbReference>
<accession>A0AAC9W381</accession>
<dbReference type="InterPro" id="IPR036388">
    <property type="entry name" value="WH-like_DNA-bd_sf"/>
</dbReference>
<proteinExistence type="predicted"/>
<dbReference type="Gene3D" id="1.10.10.10">
    <property type="entry name" value="Winged helix-like DNA-binding domain superfamily/Winged helix DNA-binding domain"/>
    <property type="match status" value="1"/>
</dbReference>
<protein>
    <submittedName>
        <fullName evidence="1">Uncharacterized protein</fullName>
    </submittedName>
</protein>
<dbReference type="KEGG" id="elim:B2M23_09635"/>
<organism evidence="1 2">
    <name type="scientific">Eubacterium limosum</name>
    <dbReference type="NCBI Taxonomy" id="1736"/>
    <lineage>
        <taxon>Bacteria</taxon>
        <taxon>Bacillati</taxon>
        <taxon>Bacillota</taxon>
        <taxon>Clostridia</taxon>
        <taxon>Eubacteriales</taxon>
        <taxon>Eubacteriaceae</taxon>
        <taxon>Eubacterium</taxon>
    </lineage>
</organism>
<dbReference type="AlphaFoldDB" id="A0AAC9W381"/>